<dbReference type="PANTHER" id="PTHR48078">
    <property type="entry name" value="THREONINE DEHYDRATASE, MITOCHONDRIAL-RELATED"/>
    <property type="match status" value="1"/>
</dbReference>
<dbReference type="GO" id="GO:0006567">
    <property type="term" value="P:L-threonine catabolic process"/>
    <property type="evidence" value="ECO:0007669"/>
    <property type="project" value="TreeGrafter"/>
</dbReference>
<evidence type="ECO:0000259" key="4">
    <source>
        <dbReference type="Pfam" id="PF00291"/>
    </source>
</evidence>
<dbReference type="GO" id="GO:0003941">
    <property type="term" value="F:L-serine ammonia-lyase activity"/>
    <property type="evidence" value="ECO:0007669"/>
    <property type="project" value="TreeGrafter"/>
</dbReference>
<dbReference type="Pfam" id="PF00291">
    <property type="entry name" value="PALP"/>
    <property type="match status" value="1"/>
</dbReference>
<protein>
    <recommendedName>
        <fullName evidence="4">Tryptophan synthase beta chain-like PALP domain-containing protein</fullName>
    </recommendedName>
</protein>
<feature type="non-terminal residue" evidence="5">
    <location>
        <position position="1"/>
    </location>
</feature>
<dbReference type="GO" id="GO:0006565">
    <property type="term" value="P:L-serine catabolic process"/>
    <property type="evidence" value="ECO:0007669"/>
    <property type="project" value="TreeGrafter"/>
</dbReference>
<evidence type="ECO:0000313" key="6">
    <source>
        <dbReference type="Proteomes" id="UP000054560"/>
    </source>
</evidence>
<dbReference type="InterPro" id="IPR050147">
    <property type="entry name" value="Ser/Thr_Dehydratase"/>
</dbReference>
<reference evidence="5 6" key="1">
    <citation type="submission" date="2011-02" db="EMBL/GenBank/DDBJ databases">
        <title>The Genome Sequence of Sphaeroforma arctica JP610.</title>
        <authorList>
            <consortium name="The Broad Institute Genome Sequencing Platform"/>
            <person name="Russ C."/>
            <person name="Cuomo C."/>
            <person name="Young S.K."/>
            <person name="Zeng Q."/>
            <person name="Gargeya S."/>
            <person name="Alvarado L."/>
            <person name="Berlin A."/>
            <person name="Chapman S.B."/>
            <person name="Chen Z."/>
            <person name="Freedman E."/>
            <person name="Gellesch M."/>
            <person name="Goldberg J."/>
            <person name="Griggs A."/>
            <person name="Gujja S."/>
            <person name="Heilman E."/>
            <person name="Heiman D."/>
            <person name="Howarth C."/>
            <person name="Mehta T."/>
            <person name="Neiman D."/>
            <person name="Pearson M."/>
            <person name="Roberts A."/>
            <person name="Saif S."/>
            <person name="Shea T."/>
            <person name="Shenoy N."/>
            <person name="Sisk P."/>
            <person name="Stolte C."/>
            <person name="Sykes S."/>
            <person name="White J."/>
            <person name="Yandava C."/>
            <person name="Burger G."/>
            <person name="Gray M.W."/>
            <person name="Holland P.W.H."/>
            <person name="King N."/>
            <person name="Lang F.B.F."/>
            <person name="Roger A.J."/>
            <person name="Ruiz-Trillo I."/>
            <person name="Haas B."/>
            <person name="Nusbaum C."/>
            <person name="Birren B."/>
        </authorList>
    </citation>
    <scope>NUCLEOTIDE SEQUENCE [LARGE SCALE GENOMIC DNA]</scope>
    <source>
        <strain evidence="5 6">JP610</strain>
    </source>
</reference>
<dbReference type="STRING" id="667725.A0A0L0F3K7"/>
<sequence length="50" mass="4969">GIVCCSAGNHAQGVALSAAILNIDAVIVMPIPTPQIKVDGVRKNAGTGKV</sequence>
<keyword evidence="3" id="KW-0456">Lyase</keyword>
<dbReference type="EMBL" id="KQ250291">
    <property type="protein sequence ID" value="KNC70758.1"/>
    <property type="molecule type" value="Genomic_DNA"/>
</dbReference>
<dbReference type="Proteomes" id="UP000054560">
    <property type="component" value="Unassembled WGS sequence"/>
</dbReference>
<evidence type="ECO:0000256" key="3">
    <source>
        <dbReference type="ARBA" id="ARBA00023239"/>
    </source>
</evidence>
<dbReference type="OrthoDB" id="4418812at2759"/>
<keyword evidence="2" id="KW-0663">Pyridoxal phosphate</keyword>
<dbReference type="GeneID" id="25917220"/>
<comment type="cofactor">
    <cofactor evidence="1">
        <name>pyridoxal 5'-phosphate</name>
        <dbReference type="ChEBI" id="CHEBI:597326"/>
    </cofactor>
</comment>
<dbReference type="InterPro" id="IPR001926">
    <property type="entry name" value="TrpB-like_PALP"/>
</dbReference>
<dbReference type="GO" id="GO:0004794">
    <property type="term" value="F:threonine deaminase activity"/>
    <property type="evidence" value="ECO:0007669"/>
    <property type="project" value="TreeGrafter"/>
</dbReference>
<dbReference type="InterPro" id="IPR036052">
    <property type="entry name" value="TrpB-like_PALP_sf"/>
</dbReference>
<dbReference type="Gene3D" id="3.40.50.1100">
    <property type="match status" value="1"/>
</dbReference>
<dbReference type="GO" id="GO:0009097">
    <property type="term" value="P:isoleucine biosynthetic process"/>
    <property type="evidence" value="ECO:0007669"/>
    <property type="project" value="TreeGrafter"/>
</dbReference>
<dbReference type="SUPFAM" id="SSF53686">
    <property type="entry name" value="Tryptophan synthase beta subunit-like PLP-dependent enzymes"/>
    <property type="match status" value="1"/>
</dbReference>
<evidence type="ECO:0000256" key="1">
    <source>
        <dbReference type="ARBA" id="ARBA00001933"/>
    </source>
</evidence>
<keyword evidence="6" id="KW-1185">Reference proteome</keyword>
<feature type="domain" description="Tryptophan synthase beta chain-like PALP" evidence="4">
    <location>
        <begin position="1"/>
        <end position="42"/>
    </location>
</feature>
<dbReference type="RefSeq" id="XP_014144660.1">
    <property type="nucleotide sequence ID" value="XM_014289185.1"/>
</dbReference>
<name>A0A0L0F3K7_9EUKA</name>
<dbReference type="PANTHER" id="PTHR48078:SF11">
    <property type="entry name" value="THREONINE DEHYDRATASE, MITOCHONDRIAL"/>
    <property type="match status" value="1"/>
</dbReference>
<dbReference type="AlphaFoldDB" id="A0A0L0F3K7"/>
<accession>A0A0L0F3K7</accession>
<evidence type="ECO:0000313" key="5">
    <source>
        <dbReference type="EMBL" id="KNC70758.1"/>
    </source>
</evidence>
<organism evidence="5 6">
    <name type="scientific">Sphaeroforma arctica JP610</name>
    <dbReference type="NCBI Taxonomy" id="667725"/>
    <lineage>
        <taxon>Eukaryota</taxon>
        <taxon>Ichthyosporea</taxon>
        <taxon>Ichthyophonida</taxon>
        <taxon>Sphaeroforma</taxon>
    </lineage>
</organism>
<gene>
    <name evidence="5" type="ORF">SARC_16716</name>
</gene>
<proteinExistence type="predicted"/>
<evidence type="ECO:0000256" key="2">
    <source>
        <dbReference type="ARBA" id="ARBA00022898"/>
    </source>
</evidence>